<comment type="function">
    <text evidence="8">Catalyzes the complex heterocyclic radical-mediated conversion of 6-carboxy-5,6,7,8-tetrahydropterin (CPH4) to 7-carboxy-7-deazaguanine (CDG), a step common to the biosynthetic pathways of all 7-deazapurine-containing compounds.</text>
</comment>
<keyword evidence="11" id="KW-1185">Reference proteome</keyword>
<reference evidence="10 11" key="1">
    <citation type="submission" date="2015-04" db="EMBL/GenBank/DDBJ databases">
        <title>The complete genome sequence of the rumen methanogen Methanobrevibacter millerae SM9.</title>
        <authorList>
            <person name="Leahy S.C."/>
            <person name="Kelly W.J."/>
            <person name="Pacheco D.M."/>
            <person name="Li D."/>
            <person name="Altermann E."/>
            <person name="Attwood G.T."/>
        </authorList>
    </citation>
    <scope>NUCLEOTIDE SEQUENCE [LARGE SCALE GENOMIC DNA]</scope>
    <source>
        <strain evidence="10 11">SM9</strain>
    </source>
</reference>
<dbReference type="SFLD" id="SFLDS00029">
    <property type="entry name" value="Radical_SAM"/>
    <property type="match status" value="1"/>
</dbReference>
<keyword evidence="6 8" id="KW-0411">Iron-sulfur</keyword>
<evidence type="ECO:0000259" key="9">
    <source>
        <dbReference type="PROSITE" id="PS51918"/>
    </source>
</evidence>
<comment type="caution">
    <text evidence="8">Lacks conserved residue(s) required for the propagation of feature annotation.</text>
</comment>
<evidence type="ECO:0000313" key="10">
    <source>
        <dbReference type="EMBL" id="ALT69824.1"/>
    </source>
</evidence>
<feature type="domain" description="Radical SAM core" evidence="9">
    <location>
        <begin position="18"/>
        <end position="232"/>
    </location>
</feature>
<dbReference type="PIRSF" id="PIRSF000370">
    <property type="entry name" value="QueE"/>
    <property type="match status" value="1"/>
</dbReference>
<dbReference type="InterPro" id="IPR058240">
    <property type="entry name" value="rSAM_sf"/>
</dbReference>
<evidence type="ECO:0000256" key="6">
    <source>
        <dbReference type="ARBA" id="ARBA00023014"/>
    </source>
</evidence>
<dbReference type="PANTHER" id="PTHR42836">
    <property type="entry name" value="7-CARBOXY-7-DEAZAGUANINE SYNTHASE"/>
    <property type="match status" value="1"/>
</dbReference>
<dbReference type="PATRIC" id="fig|230361.4.peg.2140"/>
<comment type="catalytic activity">
    <reaction evidence="8">
        <text>6-carboxy-5,6,7,8-tetrahydropterin + H(+) = 7-carboxy-7-carbaguanine + NH4(+)</text>
        <dbReference type="Rhea" id="RHEA:27974"/>
        <dbReference type="ChEBI" id="CHEBI:15378"/>
        <dbReference type="ChEBI" id="CHEBI:28938"/>
        <dbReference type="ChEBI" id="CHEBI:61032"/>
        <dbReference type="ChEBI" id="CHEBI:61036"/>
        <dbReference type="EC" id="4.3.99.3"/>
    </reaction>
</comment>
<keyword evidence="4 8" id="KW-0460">Magnesium</keyword>
<dbReference type="HAMAP" id="MF_00917">
    <property type="entry name" value="QueE"/>
    <property type="match status" value="1"/>
</dbReference>
<feature type="binding site" evidence="8">
    <location>
        <position position="77"/>
    </location>
    <ligand>
        <name>S-adenosyl-L-methionine</name>
        <dbReference type="ChEBI" id="CHEBI:59789"/>
    </ligand>
</feature>
<dbReference type="GO" id="GO:0051539">
    <property type="term" value="F:4 iron, 4 sulfur cluster binding"/>
    <property type="evidence" value="ECO:0007669"/>
    <property type="project" value="UniProtKB-UniRule"/>
</dbReference>
<dbReference type="Pfam" id="PF04055">
    <property type="entry name" value="Radical_SAM"/>
    <property type="match status" value="1"/>
</dbReference>
<feature type="binding site" evidence="8">
    <location>
        <position position="31"/>
    </location>
    <ligand>
        <name>[4Fe-4S] cluster</name>
        <dbReference type="ChEBI" id="CHEBI:49883"/>
        <note>4Fe-4S-S-AdoMet</note>
    </ligand>
</feature>
<evidence type="ECO:0000313" key="11">
    <source>
        <dbReference type="Proteomes" id="UP000067738"/>
    </source>
</evidence>
<dbReference type="EMBL" id="CP011266">
    <property type="protein sequence ID" value="ALT69824.1"/>
    <property type="molecule type" value="Genomic_DNA"/>
</dbReference>
<keyword evidence="2 8" id="KW-0949">S-adenosyl-L-methionine</keyword>
<dbReference type="GO" id="GO:1904047">
    <property type="term" value="F:S-adenosyl-L-methionine binding"/>
    <property type="evidence" value="ECO:0007669"/>
    <property type="project" value="UniProtKB-UniRule"/>
</dbReference>
<dbReference type="GeneID" id="26737021"/>
<feature type="binding site" evidence="8">
    <location>
        <begin position="12"/>
        <end position="14"/>
    </location>
    <ligand>
        <name>substrate</name>
    </ligand>
</feature>
<dbReference type="InterPro" id="IPR007197">
    <property type="entry name" value="rSAM"/>
</dbReference>
<dbReference type="SFLD" id="SFLDG01067">
    <property type="entry name" value="SPASM/twitch_domain_containing"/>
    <property type="match status" value="1"/>
</dbReference>
<dbReference type="GO" id="GO:0016840">
    <property type="term" value="F:carbon-nitrogen lyase activity"/>
    <property type="evidence" value="ECO:0007669"/>
    <property type="project" value="UniProtKB-UniRule"/>
</dbReference>
<dbReference type="Proteomes" id="UP000067738">
    <property type="component" value="Chromosome"/>
</dbReference>
<accession>A0A0U3EA59</accession>
<dbReference type="PANTHER" id="PTHR42836:SF1">
    <property type="entry name" value="7-CARBOXY-7-DEAZAGUANINE SYNTHASE"/>
    <property type="match status" value="1"/>
</dbReference>
<comment type="cofactor">
    <cofactor evidence="8">
        <name>[4Fe-4S] cluster</name>
        <dbReference type="ChEBI" id="CHEBI:49883"/>
    </cofactor>
    <text evidence="8">Binds 1 [4Fe-4S] cluster. The cluster is coordinated with 3 cysteines and an exchangeable S-adenosyl-L-methionine.</text>
</comment>
<dbReference type="GO" id="GO:0000287">
    <property type="term" value="F:magnesium ion binding"/>
    <property type="evidence" value="ECO:0007669"/>
    <property type="project" value="UniProtKB-UniRule"/>
</dbReference>
<keyword evidence="5 8" id="KW-0408">Iron</keyword>
<feature type="binding site" evidence="8">
    <location>
        <position position="27"/>
    </location>
    <ligand>
        <name>substrate</name>
    </ligand>
</feature>
<feature type="binding site" evidence="8">
    <location>
        <position position="40"/>
    </location>
    <ligand>
        <name>Mg(2+)</name>
        <dbReference type="ChEBI" id="CHEBI:18420"/>
    </ligand>
</feature>
<dbReference type="AlphaFoldDB" id="A0A0U3EA59"/>
<comment type="similarity">
    <text evidence="8">Belongs to the radical SAM superfamily. 7-carboxy-7-deazaguanine synthase family.</text>
</comment>
<dbReference type="EC" id="4.3.99.3" evidence="8"/>
<feature type="binding site" evidence="8">
    <location>
        <position position="35"/>
    </location>
    <ligand>
        <name>[4Fe-4S] cluster</name>
        <dbReference type="ChEBI" id="CHEBI:49883"/>
        <note>4Fe-4S-S-AdoMet</note>
    </ligand>
</feature>
<comment type="cofactor">
    <cofactor evidence="8">
        <name>Mg(2+)</name>
        <dbReference type="ChEBI" id="CHEBI:18420"/>
    </cofactor>
</comment>
<comment type="pathway">
    <text evidence="8">Purine metabolism; 7-cyano-7-deazaguanine biosynthesis.</text>
</comment>
<dbReference type="RefSeq" id="WP_058740038.1">
    <property type="nucleotide sequence ID" value="NZ_CP011266.1"/>
</dbReference>
<dbReference type="PROSITE" id="PS51918">
    <property type="entry name" value="RADICAL_SAM"/>
    <property type="match status" value="1"/>
</dbReference>
<evidence type="ECO:0000256" key="4">
    <source>
        <dbReference type="ARBA" id="ARBA00022842"/>
    </source>
</evidence>
<evidence type="ECO:0000256" key="3">
    <source>
        <dbReference type="ARBA" id="ARBA00022723"/>
    </source>
</evidence>
<evidence type="ECO:0000256" key="5">
    <source>
        <dbReference type="ARBA" id="ARBA00023004"/>
    </source>
</evidence>
<evidence type="ECO:0000256" key="1">
    <source>
        <dbReference type="ARBA" id="ARBA00022485"/>
    </source>
</evidence>
<evidence type="ECO:0000256" key="7">
    <source>
        <dbReference type="ARBA" id="ARBA00023239"/>
    </source>
</evidence>
<protein>
    <recommendedName>
        <fullName evidence="8">7-carboxy-7-deazaguanine synthase</fullName>
        <shortName evidence="8">CDG synthase</shortName>
        <ecNumber evidence="8">4.3.99.3</ecNumber>
    </recommendedName>
    <alternativeName>
        <fullName evidence="8">Archaeosine biosynthesis protein QueE</fullName>
    </alternativeName>
</protein>
<dbReference type="KEGG" id="mmil:sm9_2068"/>
<dbReference type="InterPro" id="IPR024924">
    <property type="entry name" value="7-CO-7-deazaguanine_synth-like"/>
</dbReference>
<dbReference type="InterPro" id="IPR013785">
    <property type="entry name" value="Aldolase_TIM"/>
</dbReference>
<keyword evidence="3 8" id="KW-0479">Metal-binding</keyword>
<dbReference type="CDD" id="cd01335">
    <property type="entry name" value="Radical_SAM"/>
    <property type="match status" value="1"/>
</dbReference>
<dbReference type="UniPathway" id="UPA00391"/>
<organism evidence="10 11">
    <name type="scientific">Methanobrevibacter millerae</name>
    <dbReference type="NCBI Taxonomy" id="230361"/>
    <lineage>
        <taxon>Archaea</taxon>
        <taxon>Methanobacteriati</taxon>
        <taxon>Methanobacteriota</taxon>
        <taxon>Methanomada group</taxon>
        <taxon>Methanobacteria</taxon>
        <taxon>Methanobacteriales</taxon>
        <taxon>Methanobacteriaceae</taxon>
        <taxon>Methanobrevibacter</taxon>
    </lineage>
</organism>
<gene>
    <name evidence="8 10" type="primary">queE</name>
    <name evidence="10" type="ORF">sm9_2068</name>
</gene>
<dbReference type="OrthoDB" id="7980at2157"/>
<evidence type="ECO:0000256" key="8">
    <source>
        <dbReference type="HAMAP-Rule" id="MF_00917"/>
    </source>
</evidence>
<comment type="subunit">
    <text evidence="8">Homodimer.</text>
</comment>
<dbReference type="Gene3D" id="3.20.20.70">
    <property type="entry name" value="Aldolase class I"/>
    <property type="match status" value="1"/>
</dbReference>
<proteinExistence type="inferred from homology"/>
<sequence>MKAPIIEIFSSFQGEGILIGQRQIFVRFAGCNLNCAYCDTKNSISKKEGTLMTPEEVVSKIESILTPDCHTISFTGGEPSLYPEFINEVSKLTDLDIMLETNGTLPANIGLIDNLDIVSLDIKLKEQFDGDFKEDIFLNEIKSLNLLIEKSINVYCKVVILPCLKIKSFEEVIEKIDNEIIDKNNVQFIIQPSSPLNEWNNLSNCLFEFSEVVGKYFEVSTIPQIHKILNIE</sequence>
<keyword evidence="7 8" id="KW-0456">Lyase</keyword>
<name>A0A0U3EA59_9EURY</name>
<feature type="binding site" evidence="8">
    <location>
        <position position="38"/>
    </location>
    <ligand>
        <name>[4Fe-4S] cluster</name>
        <dbReference type="ChEBI" id="CHEBI:49883"/>
        <note>4Fe-4S-S-AdoMet</note>
    </ligand>
</feature>
<feature type="binding site" evidence="8">
    <location>
        <position position="75"/>
    </location>
    <ligand>
        <name>substrate</name>
    </ligand>
</feature>
<keyword evidence="1 8" id="KW-0004">4Fe-4S</keyword>
<feature type="binding site" evidence="8">
    <location>
        <begin position="37"/>
        <end position="39"/>
    </location>
    <ligand>
        <name>S-adenosyl-L-methionine</name>
        <dbReference type="ChEBI" id="CHEBI:59789"/>
    </ligand>
</feature>
<comment type="cofactor">
    <cofactor evidence="8">
        <name>S-adenosyl-L-methionine</name>
        <dbReference type="ChEBI" id="CHEBI:59789"/>
    </cofactor>
    <text evidence="8">Binds 1 S-adenosyl-L-methionine per subunit.</text>
</comment>
<dbReference type="SUPFAM" id="SSF102114">
    <property type="entry name" value="Radical SAM enzymes"/>
    <property type="match status" value="1"/>
</dbReference>
<evidence type="ECO:0000256" key="2">
    <source>
        <dbReference type="ARBA" id="ARBA00022691"/>
    </source>
</evidence>